<dbReference type="NCBIfam" id="TIGR00552">
    <property type="entry name" value="nadE"/>
    <property type="match status" value="1"/>
</dbReference>
<dbReference type="CDD" id="cd00553">
    <property type="entry name" value="NAD_synthase"/>
    <property type="match status" value="1"/>
</dbReference>
<dbReference type="EMBL" id="VSSQ01000066">
    <property type="protein sequence ID" value="MPL72519.1"/>
    <property type="molecule type" value="Genomic_DNA"/>
</dbReference>
<evidence type="ECO:0000256" key="4">
    <source>
        <dbReference type="ARBA" id="ARBA00022840"/>
    </source>
</evidence>
<dbReference type="GO" id="GO:0003952">
    <property type="term" value="F:NAD+ synthase (glutamine-hydrolyzing) activity"/>
    <property type="evidence" value="ECO:0007669"/>
    <property type="project" value="UniProtKB-EC"/>
</dbReference>
<dbReference type="Gene3D" id="3.40.50.620">
    <property type="entry name" value="HUPs"/>
    <property type="match status" value="1"/>
</dbReference>
<dbReference type="SUPFAM" id="SSF52402">
    <property type="entry name" value="Adenine nucleotide alpha hydrolases-like"/>
    <property type="match status" value="1"/>
</dbReference>
<dbReference type="EC" id="6.3.5.1" evidence="7"/>
<dbReference type="AlphaFoldDB" id="A0A644U0S7"/>
<dbReference type="InterPro" id="IPR003694">
    <property type="entry name" value="NAD_synthase"/>
</dbReference>
<name>A0A644U0S7_9ZZZZ</name>
<comment type="caution">
    <text evidence="7">The sequence shown here is derived from an EMBL/GenBank/DDBJ whole genome shotgun (WGS) entry which is preliminary data.</text>
</comment>
<keyword evidence="5" id="KW-0520">NAD</keyword>
<evidence type="ECO:0000256" key="3">
    <source>
        <dbReference type="ARBA" id="ARBA00022741"/>
    </source>
</evidence>
<dbReference type="GO" id="GO:0005524">
    <property type="term" value="F:ATP binding"/>
    <property type="evidence" value="ECO:0007669"/>
    <property type="project" value="UniProtKB-KW"/>
</dbReference>
<organism evidence="7">
    <name type="scientific">bioreactor metagenome</name>
    <dbReference type="NCBI Taxonomy" id="1076179"/>
    <lineage>
        <taxon>unclassified sequences</taxon>
        <taxon>metagenomes</taxon>
        <taxon>ecological metagenomes</taxon>
    </lineage>
</organism>
<dbReference type="GO" id="GO:0005737">
    <property type="term" value="C:cytoplasm"/>
    <property type="evidence" value="ECO:0007669"/>
    <property type="project" value="InterPro"/>
</dbReference>
<dbReference type="PANTHER" id="PTHR23090">
    <property type="entry name" value="NH 3 /GLUTAMINE-DEPENDENT NAD + SYNTHETASE"/>
    <property type="match status" value="1"/>
</dbReference>
<comment type="pathway">
    <text evidence="1">Cofactor biosynthesis; NAD(+) biosynthesis.</text>
</comment>
<dbReference type="Pfam" id="PF02540">
    <property type="entry name" value="NAD_synthase"/>
    <property type="match status" value="1"/>
</dbReference>
<sequence>MINLNPKPLHDRIVSSIKLFFREAGRECAVLGLSGGIDSALVAALAVEALGKENVHGILMPSPFSTLHSVTDAVELADNLGISYGVLPIEGIYERFHSELKELFEEEPKRIVLENLQARIRGVALMAWTNQNGSLLLNTSNKSEIAMGYGTLYGDLTGALMVLADLYKLQVYSVARYINRDKTIIPESILVKEPSAELSINQKDSDTLPEYSVLDPILHSLIEEKRSGSDLIEDGCDISLVNRIMHLMNVSSFKAHQLPPMIQIGDSPLLPDYKCIFYKID</sequence>
<keyword evidence="3" id="KW-0547">Nucleotide-binding</keyword>
<dbReference type="GO" id="GO:0004359">
    <property type="term" value="F:glutaminase activity"/>
    <property type="evidence" value="ECO:0007669"/>
    <property type="project" value="InterPro"/>
</dbReference>
<evidence type="ECO:0000256" key="5">
    <source>
        <dbReference type="ARBA" id="ARBA00023027"/>
    </source>
</evidence>
<dbReference type="UniPathway" id="UPA00253"/>
<evidence type="ECO:0000259" key="6">
    <source>
        <dbReference type="Pfam" id="PF02540"/>
    </source>
</evidence>
<accession>A0A644U0S7</accession>
<keyword evidence="4" id="KW-0067">ATP-binding</keyword>
<evidence type="ECO:0000313" key="7">
    <source>
        <dbReference type="EMBL" id="MPL72519.1"/>
    </source>
</evidence>
<proteinExistence type="predicted"/>
<gene>
    <name evidence="7" type="primary">nadE_9</name>
    <name evidence="7" type="ORF">SDC9_18304</name>
</gene>
<keyword evidence="2 7" id="KW-0436">Ligase</keyword>
<dbReference type="FunFam" id="3.40.50.620:FF:000106">
    <property type="entry name" value="Glutamine-dependent NAD(+) synthetase"/>
    <property type="match status" value="1"/>
</dbReference>
<dbReference type="InterPro" id="IPR022310">
    <property type="entry name" value="NAD/GMP_synthase"/>
</dbReference>
<feature type="domain" description="NAD/GMP synthase" evidence="6">
    <location>
        <begin position="12"/>
        <end position="256"/>
    </location>
</feature>
<evidence type="ECO:0000256" key="2">
    <source>
        <dbReference type="ARBA" id="ARBA00022598"/>
    </source>
</evidence>
<protein>
    <submittedName>
        <fullName evidence="7">Glutamine-dependent NAD(+) synthetase</fullName>
        <ecNumber evidence="7">6.3.5.1</ecNumber>
    </submittedName>
</protein>
<reference evidence="7" key="1">
    <citation type="submission" date="2019-08" db="EMBL/GenBank/DDBJ databases">
        <authorList>
            <person name="Kucharzyk K."/>
            <person name="Murdoch R.W."/>
            <person name="Higgins S."/>
            <person name="Loffler F."/>
        </authorList>
    </citation>
    <scope>NUCLEOTIDE SEQUENCE</scope>
</reference>
<dbReference type="PANTHER" id="PTHR23090:SF9">
    <property type="entry name" value="GLUTAMINE-DEPENDENT NAD(+) SYNTHETASE"/>
    <property type="match status" value="1"/>
</dbReference>
<evidence type="ECO:0000256" key="1">
    <source>
        <dbReference type="ARBA" id="ARBA00004790"/>
    </source>
</evidence>
<dbReference type="InterPro" id="IPR014729">
    <property type="entry name" value="Rossmann-like_a/b/a_fold"/>
</dbReference>
<dbReference type="GO" id="GO:0009435">
    <property type="term" value="P:NAD+ biosynthetic process"/>
    <property type="evidence" value="ECO:0007669"/>
    <property type="project" value="UniProtKB-UniPathway"/>
</dbReference>